<dbReference type="PANTHER" id="PTHR43479:SF11">
    <property type="entry name" value="ACREF_ENVCD OPERON REPRESSOR-RELATED"/>
    <property type="match status" value="1"/>
</dbReference>
<sequence>MRKKDDEKERSIKEAVIKLILEEGFHGASISKIAKMAGVSPATVYIYYENKENMLQNIYNEYSEDIFDYLLSCVDLKMDGQQLIEILIRSYYNYIIQNKEIFSFVEQFSNCPSLVNSCSGKKGVCHIYSLIEDMKKKQIIKNYRYDNLLAIIFYPVKAIAVDNHKSEAERADLLKEMIIIIQDAVLIQ</sequence>
<dbReference type="STRING" id="1121345.SAMN02745217_00325"/>
<dbReference type="PANTHER" id="PTHR43479">
    <property type="entry name" value="ACREF/ENVCD OPERON REPRESSOR-RELATED"/>
    <property type="match status" value="1"/>
</dbReference>
<accession>A0A1M7XXW6</accession>
<feature type="DNA-binding region" description="H-T-H motif" evidence="2">
    <location>
        <begin position="29"/>
        <end position="48"/>
    </location>
</feature>
<proteinExistence type="predicted"/>
<keyword evidence="5" id="KW-1185">Reference proteome</keyword>
<dbReference type="SUPFAM" id="SSF46689">
    <property type="entry name" value="Homeodomain-like"/>
    <property type="match status" value="1"/>
</dbReference>
<dbReference type="AlphaFoldDB" id="A0A1M7XXW6"/>
<dbReference type="OrthoDB" id="494991at2"/>
<evidence type="ECO:0000256" key="1">
    <source>
        <dbReference type="ARBA" id="ARBA00023125"/>
    </source>
</evidence>
<dbReference type="InterPro" id="IPR009057">
    <property type="entry name" value="Homeodomain-like_sf"/>
</dbReference>
<protein>
    <submittedName>
        <fullName evidence="4">Transcriptional regulator, TetR family</fullName>
    </submittedName>
</protein>
<dbReference type="PRINTS" id="PR00455">
    <property type="entry name" value="HTHTETR"/>
</dbReference>
<feature type="domain" description="HTH tetR-type" evidence="3">
    <location>
        <begin position="6"/>
        <end position="66"/>
    </location>
</feature>
<evidence type="ECO:0000313" key="4">
    <source>
        <dbReference type="EMBL" id="SHO43700.1"/>
    </source>
</evidence>
<dbReference type="EMBL" id="FRFD01000003">
    <property type="protein sequence ID" value="SHO43700.1"/>
    <property type="molecule type" value="Genomic_DNA"/>
</dbReference>
<dbReference type="Gene3D" id="1.10.357.10">
    <property type="entry name" value="Tetracycline Repressor, domain 2"/>
    <property type="match status" value="1"/>
</dbReference>
<dbReference type="Proteomes" id="UP000184612">
    <property type="component" value="Unassembled WGS sequence"/>
</dbReference>
<reference evidence="4 5" key="1">
    <citation type="submission" date="2016-12" db="EMBL/GenBank/DDBJ databases">
        <authorList>
            <person name="Song W.-J."/>
            <person name="Kurnit D.M."/>
        </authorList>
    </citation>
    <scope>NUCLEOTIDE SEQUENCE [LARGE SCALE GENOMIC DNA]</scope>
    <source>
        <strain evidence="4 5">DSM 12503</strain>
    </source>
</reference>
<dbReference type="InterPro" id="IPR050624">
    <property type="entry name" value="HTH-type_Tx_Regulator"/>
</dbReference>
<dbReference type="InterPro" id="IPR001647">
    <property type="entry name" value="HTH_TetR"/>
</dbReference>
<gene>
    <name evidence="4" type="ORF">SAMN02745217_00325</name>
</gene>
<dbReference type="GO" id="GO:0003677">
    <property type="term" value="F:DNA binding"/>
    <property type="evidence" value="ECO:0007669"/>
    <property type="project" value="UniProtKB-UniRule"/>
</dbReference>
<dbReference type="PROSITE" id="PS50977">
    <property type="entry name" value="HTH_TETR_2"/>
    <property type="match status" value="1"/>
</dbReference>
<dbReference type="RefSeq" id="WP_073587061.1">
    <property type="nucleotide sequence ID" value="NZ_FRFD01000003.1"/>
</dbReference>
<dbReference type="Pfam" id="PF00440">
    <property type="entry name" value="TetR_N"/>
    <property type="match status" value="1"/>
</dbReference>
<keyword evidence="1 2" id="KW-0238">DNA-binding</keyword>
<evidence type="ECO:0000256" key="2">
    <source>
        <dbReference type="PROSITE-ProRule" id="PRU00335"/>
    </source>
</evidence>
<evidence type="ECO:0000259" key="3">
    <source>
        <dbReference type="PROSITE" id="PS50977"/>
    </source>
</evidence>
<organism evidence="4 5">
    <name type="scientific">Anaerocolumna xylanovorans DSM 12503</name>
    <dbReference type="NCBI Taxonomy" id="1121345"/>
    <lineage>
        <taxon>Bacteria</taxon>
        <taxon>Bacillati</taxon>
        <taxon>Bacillota</taxon>
        <taxon>Clostridia</taxon>
        <taxon>Lachnospirales</taxon>
        <taxon>Lachnospiraceae</taxon>
        <taxon>Anaerocolumna</taxon>
    </lineage>
</organism>
<evidence type="ECO:0000313" key="5">
    <source>
        <dbReference type="Proteomes" id="UP000184612"/>
    </source>
</evidence>
<name>A0A1M7XXW6_9FIRM</name>